<name>A0A377GCJ5_9GAMM</name>
<comment type="similarity">
    <text evidence="7">Belongs to the glycosyltransferase 87 family.</text>
</comment>
<feature type="transmembrane region" description="Helical" evidence="8">
    <location>
        <begin position="339"/>
        <end position="357"/>
    </location>
</feature>
<feature type="transmembrane region" description="Helical" evidence="8">
    <location>
        <begin position="195"/>
        <end position="213"/>
    </location>
</feature>
<evidence type="ECO:0000256" key="8">
    <source>
        <dbReference type="SAM" id="Phobius"/>
    </source>
</evidence>
<gene>
    <name evidence="9" type="ORF">NCTC11370_02649</name>
</gene>
<dbReference type="Pfam" id="PF09594">
    <property type="entry name" value="GT87"/>
    <property type="match status" value="1"/>
</dbReference>
<feature type="transmembrane region" description="Helical" evidence="8">
    <location>
        <begin position="299"/>
        <end position="327"/>
    </location>
</feature>
<keyword evidence="2" id="KW-1003">Cell membrane</keyword>
<dbReference type="Proteomes" id="UP000254554">
    <property type="component" value="Unassembled WGS sequence"/>
</dbReference>
<feature type="transmembrane region" description="Helical" evidence="8">
    <location>
        <begin position="258"/>
        <end position="279"/>
    </location>
</feature>
<keyword evidence="3" id="KW-0808">Transferase</keyword>
<evidence type="ECO:0000256" key="1">
    <source>
        <dbReference type="ARBA" id="ARBA00004651"/>
    </source>
</evidence>
<comment type="subcellular location">
    <subcellularLocation>
        <location evidence="1">Cell membrane</location>
        <topology evidence="1">Multi-pass membrane protein</topology>
    </subcellularLocation>
</comment>
<evidence type="ECO:0000256" key="3">
    <source>
        <dbReference type="ARBA" id="ARBA00022679"/>
    </source>
</evidence>
<evidence type="ECO:0000256" key="7">
    <source>
        <dbReference type="ARBA" id="ARBA00024033"/>
    </source>
</evidence>
<keyword evidence="5 8" id="KW-1133">Transmembrane helix</keyword>
<dbReference type="OrthoDB" id="5659754at2"/>
<feature type="transmembrane region" description="Helical" evidence="8">
    <location>
        <begin position="364"/>
        <end position="385"/>
    </location>
</feature>
<accession>A0A377GCJ5</accession>
<dbReference type="GO" id="GO:0005886">
    <property type="term" value="C:plasma membrane"/>
    <property type="evidence" value="ECO:0007669"/>
    <property type="project" value="UniProtKB-SubCell"/>
</dbReference>
<feature type="transmembrane region" description="Helical" evidence="8">
    <location>
        <begin position="89"/>
        <end position="112"/>
    </location>
</feature>
<feature type="transmembrane region" description="Helical" evidence="8">
    <location>
        <begin position="124"/>
        <end position="152"/>
    </location>
</feature>
<dbReference type="EMBL" id="UGGT01000001">
    <property type="protein sequence ID" value="STO22557.1"/>
    <property type="molecule type" value="Genomic_DNA"/>
</dbReference>
<evidence type="ECO:0000313" key="9">
    <source>
        <dbReference type="EMBL" id="STO22557.1"/>
    </source>
</evidence>
<keyword evidence="4 8" id="KW-0812">Transmembrane</keyword>
<protein>
    <submittedName>
        <fullName evidence="9">Protein of uncharacterized function (DUF2029)</fullName>
    </submittedName>
</protein>
<dbReference type="InterPro" id="IPR018584">
    <property type="entry name" value="GT87"/>
</dbReference>
<keyword evidence="10" id="KW-1185">Reference proteome</keyword>
<reference evidence="9 10" key="1">
    <citation type="submission" date="2018-06" db="EMBL/GenBank/DDBJ databases">
        <authorList>
            <consortium name="Pathogen Informatics"/>
            <person name="Doyle S."/>
        </authorList>
    </citation>
    <scope>NUCLEOTIDE SEQUENCE [LARGE SCALE GENOMIC DNA]</scope>
    <source>
        <strain evidence="9 10">NCTC11370</strain>
    </source>
</reference>
<dbReference type="AlphaFoldDB" id="A0A377GCJ5"/>
<sequence length="441" mass="52261">MSNRYQQVFIFILLSFYCLLVYFIVNHLQRVDFSSFYMSSQAFSQGENPYINFYTTFLPSVKILPANLNPPFVLWGFNFLTRFSYSHALLIWLSISFISGLIGITIAFYYAFSRQFLQNHYATLYLLYFAFFPTLMSLATQQFGGILLFLIMVGYHFYLKRHDYVAGICWGIIIAIKLFPALLFFYVLKQNRKRVFATMLLTFCIAVFFPLFHHGSEIYQHYFRMMRGVFWYGDNWNASVYGFIFRLCFGGEKLPDMWYLKLVNLLQSILFLILLFWYWRKMGTVEKGRINHQPFCFTLAMMLLLSPFGWLYYFPLLIFPMILIWFAALKEKGSSQKTVLIWLISLFLLNFPVDYVNSQLMTHVLVRVSFYSTFFYGLVLLIYLLGRKQKIYGNNEIQFDGTLHYSIPVIRIIFIFGVFVPVIYYLARIFNLFFGITLISP</sequence>
<feature type="transmembrane region" description="Helical" evidence="8">
    <location>
        <begin position="405"/>
        <end position="427"/>
    </location>
</feature>
<dbReference type="RefSeq" id="WP_010654664.1">
    <property type="nucleotide sequence ID" value="NZ_UGGT01000001.1"/>
</dbReference>
<dbReference type="GO" id="GO:0016758">
    <property type="term" value="F:hexosyltransferase activity"/>
    <property type="evidence" value="ECO:0007669"/>
    <property type="project" value="InterPro"/>
</dbReference>
<proteinExistence type="inferred from homology"/>
<feature type="transmembrane region" description="Helical" evidence="8">
    <location>
        <begin position="7"/>
        <end position="25"/>
    </location>
</feature>
<evidence type="ECO:0000256" key="6">
    <source>
        <dbReference type="ARBA" id="ARBA00023136"/>
    </source>
</evidence>
<evidence type="ECO:0000313" key="10">
    <source>
        <dbReference type="Proteomes" id="UP000254554"/>
    </source>
</evidence>
<keyword evidence="6 8" id="KW-0472">Membrane</keyword>
<evidence type="ECO:0000256" key="4">
    <source>
        <dbReference type="ARBA" id="ARBA00022692"/>
    </source>
</evidence>
<dbReference type="STRING" id="1094715.GCA_000236165_02494"/>
<organism evidence="9 10">
    <name type="scientific">Fluoribacter dumoffii</name>
    <dbReference type="NCBI Taxonomy" id="463"/>
    <lineage>
        <taxon>Bacteria</taxon>
        <taxon>Pseudomonadati</taxon>
        <taxon>Pseudomonadota</taxon>
        <taxon>Gammaproteobacteria</taxon>
        <taxon>Legionellales</taxon>
        <taxon>Legionellaceae</taxon>
        <taxon>Fluoribacter</taxon>
    </lineage>
</organism>
<evidence type="ECO:0000256" key="5">
    <source>
        <dbReference type="ARBA" id="ARBA00022989"/>
    </source>
</evidence>
<dbReference type="GeneID" id="93293408"/>
<evidence type="ECO:0000256" key="2">
    <source>
        <dbReference type="ARBA" id="ARBA00022475"/>
    </source>
</evidence>
<feature type="transmembrane region" description="Helical" evidence="8">
    <location>
        <begin position="164"/>
        <end position="188"/>
    </location>
</feature>